<sequence length="91" mass="10051">MSTVYPGSDFKYKKPNKGEVELAQTLKINYKDYKNVTITGNSIKLVSDDGKETVNLQITKKGNQLVSLKEAGSSKTFVVTERYAGEPTIGF</sequence>
<dbReference type="EMBL" id="SJSN01000002">
    <property type="protein sequence ID" value="TCD12117.1"/>
    <property type="molecule type" value="Genomic_DNA"/>
</dbReference>
<evidence type="ECO:0000313" key="2">
    <source>
        <dbReference type="Proteomes" id="UP000291485"/>
    </source>
</evidence>
<dbReference type="Proteomes" id="UP000291485">
    <property type="component" value="Unassembled WGS sequence"/>
</dbReference>
<proteinExistence type="predicted"/>
<reference evidence="1 2" key="1">
    <citation type="submission" date="2019-02" db="EMBL/GenBank/DDBJ databases">
        <title>Pedobacter sp. RP-3-11 sp. nov., isolated from Arctic soil.</title>
        <authorList>
            <person name="Dahal R.H."/>
        </authorList>
    </citation>
    <scope>NUCLEOTIDE SEQUENCE [LARGE SCALE GENOMIC DNA]</scope>
    <source>
        <strain evidence="1 2">RP-3-11</strain>
    </source>
</reference>
<name>A0A4R0P645_9SPHI</name>
<evidence type="ECO:0000313" key="1">
    <source>
        <dbReference type="EMBL" id="TCD12117.1"/>
    </source>
</evidence>
<organism evidence="1 2">
    <name type="scientific">Pedobacter frigidisoli</name>
    <dbReference type="NCBI Taxonomy" id="2530455"/>
    <lineage>
        <taxon>Bacteria</taxon>
        <taxon>Pseudomonadati</taxon>
        <taxon>Bacteroidota</taxon>
        <taxon>Sphingobacteriia</taxon>
        <taxon>Sphingobacteriales</taxon>
        <taxon>Sphingobacteriaceae</taxon>
        <taxon>Pedobacter</taxon>
    </lineage>
</organism>
<protein>
    <submittedName>
        <fullName evidence="1">Uncharacterized protein</fullName>
    </submittedName>
</protein>
<dbReference type="AlphaFoldDB" id="A0A4R0P645"/>
<gene>
    <name evidence="1" type="ORF">EZ449_03615</name>
</gene>
<accession>A0A4R0P645</accession>
<keyword evidence="2" id="KW-1185">Reference proteome</keyword>
<comment type="caution">
    <text evidence="1">The sequence shown here is derived from an EMBL/GenBank/DDBJ whole genome shotgun (WGS) entry which is preliminary data.</text>
</comment>